<feature type="domain" description="Peroxisomal multifunctional enzyme type 2-like N-terminal" evidence="3">
    <location>
        <begin position="18"/>
        <end position="147"/>
    </location>
</feature>
<name>A0A6H0S8R0_9MYCO</name>
<dbReference type="InterPro" id="IPR002539">
    <property type="entry name" value="MaoC-like_dom"/>
</dbReference>
<evidence type="ECO:0000313" key="4">
    <source>
        <dbReference type="EMBL" id="QIV82735.1"/>
    </source>
</evidence>
<protein>
    <submittedName>
        <fullName evidence="4">MaoC family dehydratase</fullName>
    </submittedName>
</protein>
<dbReference type="Pfam" id="PF22622">
    <property type="entry name" value="MFE-2_hydrat-2_N"/>
    <property type="match status" value="1"/>
</dbReference>
<dbReference type="KEGG" id="mfre:EXE63_18980"/>
<dbReference type="Proteomes" id="UP000501849">
    <property type="component" value="Chromosome"/>
</dbReference>
<gene>
    <name evidence="4" type="ORF">EXE63_18980</name>
</gene>
<dbReference type="PANTHER" id="PTHR13078:SF59">
    <property type="entry name" value="ENOYL-COA HYDRATASE CHSH3"/>
    <property type="match status" value="1"/>
</dbReference>
<dbReference type="AlphaFoldDB" id="A0A6H0S8R0"/>
<organism evidence="4 5">
    <name type="scientific">Mycolicibacterium frederiksbergense</name>
    <dbReference type="NCBI Taxonomy" id="117567"/>
    <lineage>
        <taxon>Bacteria</taxon>
        <taxon>Bacillati</taxon>
        <taxon>Actinomycetota</taxon>
        <taxon>Actinomycetes</taxon>
        <taxon>Mycobacteriales</taxon>
        <taxon>Mycobacteriaceae</taxon>
        <taxon>Mycolicibacterium</taxon>
    </lineage>
</organism>
<dbReference type="Pfam" id="PF01575">
    <property type="entry name" value="MaoC_dehydratas"/>
    <property type="match status" value="1"/>
</dbReference>
<sequence>MPIDAALALAADLEPIEFSWTSSDIQLYHLGLGAGADPMDERELRYLTDNTPQVLPTFGNVAVSFHMTEAPTVQFPGIDIELSKVLHASEGVTVPGPIPTSGKAWSKQRFTEIWDKGKAAVIVSESTVTDESGTVLWTTKRSIFARGEGGFGGERGPSTSVELPDRAPDAEIAIPTLPQQALLYRLCGDRNPLHSDPGFAKAAGFDRPILHGLCTYGIGAKAIVDHFLDGDVRQVGTYGARFAGTVIPGETLQANIWHHDGKYIGTLTAPSRDNTVVLSGVELIPAG</sequence>
<evidence type="ECO:0000313" key="5">
    <source>
        <dbReference type="Proteomes" id="UP000501849"/>
    </source>
</evidence>
<dbReference type="CDD" id="cd03448">
    <property type="entry name" value="HDE_HSD"/>
    <property type="match status" value="1"/>
</dbReference>
<dbReference type="EMBL" id="CP038799">
    <property type="protein sequence ID" value="QIV82735.1"/>
    <property type="molecule type" value="Genomic_DNA"/>
</dbReference>
<reference evidence="4 5" key="1">
    <citation type="submission" date="2019-04" db="EMBL/GenBank/DDBJ databases">
        <title>Draft, Whole-Genome Sequence of the Anthracene-degrading Mycobacterium frederiksbergense LB501T, Isolated from a Polycyclic Aromatic Hydrocarbon (PAH)-Contaminated Soil.</title>
        <authorList>
            <person name="Augelletti F."/>
        </authorList>
    </citation>
    <scope>NUCLEOTIDE SEQUENCE [LARGE SCALE GENOMIC DNA]</scope>
    <source>
        <strain evidence="4 5">LB 501T</strain>
    </source>
</reference>
<dbReference type="GO" id="GO:0004300">
    <property type="term" value="F:enoyl-CoA hydratase activity"/>
    <property type="evidence" value="ECO:0007669"/>
    <property type="project" value="TreeGrafter"/>
</dbReference>
<evidence type="ECO:0000256" key="1">
    <source>
        <dbReference type="ARBA" id="ARBA00005254"/>
    </source>
</evidence>
<dbReference type="InterPro" id="IPR054357">
    <property type="entry name" value="MFE-2_N"/>
</dbReference>
<comment type="similarity">
    <text evidence="1">Belongs to the enoyl-CoA hydratase/isomerase family.</text>
</comment>
<dbReference type="InterPro" id="IPR029069">
    <property type="entry name" value="HotDog_dom_sf"/>
</dbReference>
<dbReference type="RefSeq" id="WP_168143191.1">
    <property type="nucleotide sequence ID" value="NZ_CP038799.1"/>
</dbReference>
<accession>A0A6H0S8R0</accession>
<feature type="domain" description="MaoC-like" evidence="2">
    <location>
        <begin position="163"/>
        <end position="262"/>
    </location>
</feature>
<dbReference type="SUPFAM" id="SSF54637">
    <property type="entry name" value="Thioesterase/thiol ester dehydrase-isomerase"/>
    <property type="match status" value="2"/>
</dbReference>
<evidence type="ECO:0000259" key="2">
    <source>
        <dbReference type="Pfam" id="PF01575"/>
    </source>
</evidence>
<dbReference type="GO" id="GO:0044594">
    <property type="term" value="F:17-beta-hydroxysteroid dehydrogenase (NAD+) activity"/>
    <property type="evidence" value="ECO:0007669"/>
    <property type="project" value="TreeGrafter"/>
</dbReference>
<evidence type="ECO:0000259" key="3">
    <source>
        <dbReference type="Pfam" id="PF22622"/>
    </source>
</evidence>
<proteinExistence type="inferred from homology"/>
<dbReference type="PANTHER" id="PTHR13078">
    <property type="entry name" value="PEROXISOMAL MULTIFUNCTIONAL ENZYME TYPE 2-RELATED"/>
    <property type="match status" value="1"/>
</dbReference>
<dbReference type="Gene3D" id="3.10.129.10">
    <property type="entry name" value="Hotdog Thioesterase"/>
    <property type="match status" value="1"/>
</dbReference>
<dbReference type="GO" id="GO:0006635">
    <property type="term" value="P:fatty acid beta-oxidation"/>
    <property type="evidence" value="ECO:0007669"/>
    <property type="project" value="TreeGrafter"/>
</dbReference>
<dbReference type="GO" id="GO:0003857">
    <property type="term" value="F:(3S)-3-hydroxyacyl-CoA dehydrogenase (NAD+) activity"/>
    <property type="evidence" value="ECO:0007669"/>
    <property type="project" value="TreeGrafter"/>
</dbReference>
<keyword evidence="5" id="KW-1185">Reference proteome</keyword>